<keyword evidence="3 4" id="KW-0479">Metal-binding</keyword>
<evidence type="ECO:0000256" key="1">
    <source>
        <dbReference type="ARBA" id="ARBA00006964"/>
    </source>
</evidence>
<dbReference type="Proteomes" id="UP000191448">
    <property type="component" value="Unassembled WGS sequence"/>
</dbReference>
<feature type="binding site" evidence="4">
    <location>
        <position position="228"/>
    </location>
    <ligand>
        <name>a divalent metal cation</name>
        <dbReference type="ChEBI" id="CHEBI:60240"/>
        <label>1</label>
    </ligand>
</feature>
<feature type="binding site" evidence="4">
    <location>
        <position position="66"/>
    </location>
    <ligand>
        <name>a divalent metal cation</name>
        <dbReference type="ChEBI" id="CHEBI:60240"/>
        <label>1</label>
    </ligand>
</feature>
<keyword evidence="5" id="KW-0378">Hydrolase</keyword>
<feature type="binding site" evidence="4">
    <location>
        <position position="105"/>
    </location>
    <ligand>
        <name>a divalent metal cation</name>
        <dbReference type="ChEBI" id="CHEBI:60240"/>
        <label>1</label>
    </ligand>
</feature>
<feature type="binding site" evidence="4">
    <location>
        <position position="67"/>
    </location>
    <ligand>
        <name>a divalent metal cation</name>
        <dbReference type="ChEBI" id="CHEBI:60240"/>
        <label>1</label>
    </ligand>
</feature>
<reference evidence="5 6" key="1">
    <citation type="submission" date="2016-02" db="EMBL/GenBank/DDBJ databases">
        <title>Genome sequence of Clostridium thermobutyricum DSM 4928.</title>
        <authorList>
            <person name="Poehlein A."/>
            <person name="Daniel R."/>
        </authorList>
    </citation>
    <scope>NUCLEOTIDE SEQUENCE [LARGE SCALE GENOMIC DNA]</scope>
    <source>
        <strain evidence="5 6">DSM 4928</strain>
    </source>
</reference>
<dbReference type="OrthoDB" id="9792792at2"/>
<feature type="binding site" evidence="4">
    <location>
        <position position="224"/>
    </location>
    <ligand>
        <name>a divalent metal cation</name>
        <dbReference type="ChEBI" id="CHEBI:60240"/>
        <label>1</label>
    </ligand>
</feature>
<dbReference type="NCBIfam" id="TIGR00486">
    <property type="entry name" value="YbgI_SA1388"/>
    <property type="match status" value="1"/>
</dbReference>
<evidence type="ECO:0000313" key="5">
    <source>
        <dbReference type="EMBL" id="OPX45271.1"/>
    </source>
</evidence>
<proteinExistence type="inferred from homology"/>
<dbReference type="AlphaFoldDB" id="A0A1V4SPS1"/>
<dbReference type="InterPro" id="IPR002678">
    <property type="entry name" value="DUF34/NIF3"/>
</dbReference>
<evidence type="ECO:0000256" key="2">
    <source>
        <dbReference type="ARBA" id="ARBA00022112"/>
    </source>
</evidence>
<dbReference type="EMBL" id="LTAY01000103">
    <property type="protein sequence ID" value="OPX45271.1"/>
    <property type="molecule type" value="Genomic_DNA"/>
</dbReference>
<dbReference type="GO" id="GO:0046872">
    <property type="term" value="F:metal ion binding"/>
    <property type="evidence" value="ECO:0007669"/>
    <property type="project" value="UniProtKB-KW"/>
</dbReference>
<dbReference type="RefSeq" id="WP_080024134.1">
    <property type="nucleotide sequence ID" value="NZ_LTAY01000103.1"/>
</dbReference>
<accession>A0A1V4SPS1</accession>
<gene>
    <name evidence="5" type="ORF">CLTHE_30350</name>
</gene>
<evidence type="ECO:0000256" key="3">
    <source>
        <dbReference type="ARBA" id="ARBA00022723"/>
    </source>
</evidence>
<dbReference type="Pfam" id="PF01784">
    <property type="entry name" value="DUF34_NIF3"/>
    <property type="match status" value="1"/>
</dbReference>
<name>A0A1V4SPS1_9CLOT</name>
<comment type="caution">
    <text evidence="5">The sequence shown here is derived from an EMBL/GenBank/DDBJ whole genome shotgun (WGS) entry which is preliminary data.</text>
</comment>
<dbReference type="PANTHER" id="PTHR13799">
    <property type="entry name" value="NGG1 INTERACTING FACTOR 3"/>
    <property type="match status" value="1"/>
</dbReference>
<evidence type="ECO:0000256" key="4">
    <source>
        <dbReference type="PIRSR" id="PIRSR602678-1"/>
    </source>
</evidence>
<dbReference type="InterPro" id="IPR036069">
    <property type="entry name" value="DUF34/NIF3_sf"/>
</dbReference>
<sequence>MSRCVQDIINEMEAFAPSKLKEDFDNVGLMVGDRNREVKKVLLALDCTKEVIDEAIENKCEMIITHHPLIFRKPNRIVKGDLLGDKIIKLIENKISVYSSHTNLDAIKDGINDKVVNILGFKKSKIIDKSILEDSGIGRIVYLEEPIKTKDLINNIKEKLNIDMLTGNISSEYVSNIAIINGSGSSYFNKAYEMGADCIITGDTSYHFVSDYKELGVTILDAGHFGTEWLAFLSAMENIKENIKDVEFVKSIKTSNPYSFF</sequence>
<dbReference type="PANTHER" id="PTHR13799:SF14">
    <property type="entry name" value="GTP CYCLOHYDROLASE 1 TYPE 2 HOMOLOG"/>
    <property type="match status" value="1"/>
</dbReference>
<dbReference type="GO" id="GO:0016787">
    <property type="term" value="F:hydrolase activity"/>
    <property type="evidence" value="ECO:0007669"/>
    <property type="project" value="UniProtKB-KW"/>
</dbReference>
<comment type="similarity">
    <text evidence="1">Belongs to the GTP cyclohydrolase I type 2/NIF3 family.</text>
</comment>
<protein>
    <recommendedName>
        <fullName evidence="2">GTP cyclohydrolase 1 type 2 homolog</fullName>
    </recommendedName>
</protein>
<organism evidence="5 6">
    <name type="scientific">Clostridium thermobutyricum DSM 4928</name>
    <dbReference type="NCBI Taxonomy" id="1121339"/>
    <lineage>
        <taxon>Bacteria</taxon>
        <taxon>Bacillati</taxon>
        <taxon>Bacillota</taxon>
        <taxon>Clostridia</taxon>
        <taxon>Eubacteriales</taxon>
        <taxon>Clostridiaceae</taxon>
        <taxon>Clostridium</taxon>
    </lineage>
</organism>
<dbReference type="SUPFAM" id="SSF102705">
    <property type="entry name" value="NIF3 (NGG1p interacting factor 3)-like"/>
    <property type="match status" value="1"/>
</dbReference>
<dbReference type="Gene3D" id="3.40.1390.30">
    <property type="entry name" value="NIF3 (NGG1p interacting factor 3)-like"/>
    <property type="match status" value="2"/>
</dbReference>
<dbReference type="GO" id="GO:0005737">
    <property type="term" value="C:cytoplasm"/>
    <property type="evidence" value="ECO:0007669"/>
    <property type="project" value="TreeGrafter"/>
</dbReference>
<evidence type="ECO:0000313" key="6">
    <source>
        <dbReference type="Proteomes" id="UP000191448"/>
    </source>
</evidence>
<dbReference type="FunFam" id="3.40.1390.30:FF:000001">
    <property type="entry name" value="GTP cyclohydrolase 1 type 2"/>
    <property type="match status" value="1"/>
</dbReference>